<feature type="region of interest" description="Disordered" evidence="1">
    <location>
        <begin position="1"/>
        <end position="20"/>
    </location>
</feature>
<proteinExistence type="predicted"/>
<reference evidence="2 3" key="1">
    <citation type="submission" date="2020-09" db="EMBL/GenBank/DDBJ databases">
        <title>De no assembly of potato wild relative species, Solanum commersonii.</title>
        <authorList>
            <person name="Cho K."/>
        </authorList>
    </citation>
    <scope>NUCLEOTIDE SEQUENCE [LARGE SCALE GENOMIC DNA]</scope>
    <source>
        <strain evidence="2">LZ3.2</strain>
        <tissue evidence="2">Leaf</tissue>
    </source>
</reference>
<dbReference type="AlphaFoldDB" id="A0A9J5WLG4"/>
<evidence type="ECO:0000313" key="2">
    <source>
        <dbReference type="EMBL" id="KAG5576213.1"/>
    </source>
</evidence>
<sequence length="162" mass="17396">MPHLQDHCLSNPGGMGRGPEAGVGKDTYVGIIYMSISGDVSTGAALFLHASSRVYAAARCRISQEDIGVTLKCLGGRALHTPHGHLLLNEESHVRASPRDNRAKASRLMVVEDTLILGKYDGVVDKAKPEPSNNIQVLLLKGHPCLDPPRGGIQNQWCKPSL</sequence>
<keyword evidence="3" id="KW-1185">Reference proteome</keyword>
<comment type="caution">
    <text evidence="2">The sequence shown here is derived from an EMBL/GenBank/DDBJ whole genome shotgun (WGS) entry which is preliminary data.</text>
</comment>
<evidence type="ECO:0000256" key="1">
    <source>
        <dbReference type="SAM" id="MobiDB-lite"/>
    </source>
</evidence>
<name>A0A9J5WLG4_SOLCO</name>
<accession>A0A9J5WLG4</accession>
<organism evidence="2 3">
    <name type="scientific">Solanum commersonii</name>
    <name type="common">Commerson's wild potato</name>
    <name type="synonym">Commerson's nightshade</name>
    <dbReference type="NCBI Taxonomy" id="4109"/>
    <lineage>
        <taxon>Eukaryota</taxon>
        <taxon>Viridiplantae</taxon>
        <taxon>Streptophyta</taxon>
        <taxon>Embryophyta</taxon>
        <taxon>Tracheophyta</taxon>
        <taxon>Spermatophyta</taxon>
        <taxon>Magnoliopsida</taxon>
        <taxon>eudicotyledons</taxon>
        <taxon>Gunneridae</taxon>
        <taxon>Pentapetalae</taxon>
        <taxon>asterids</taxon>
        <taxon>lamiids</taxon>
        <taxon>Solanales</taxon>
        <taxon>Solanaceae</taxon>
        <taxon>Solanoideae</taxon>
        <taxon>Solaneae</taxon>
        <taxon>Solanum</taxon>
    </lineage>
</organism>
<gene>
    <name evidence="2" type="ORF">H5410_056347</name>
</gene>
<dbReference type="Proteomes" id="UP000824120">
    <property type="component" value="Chromosome 11"/>
</dbReference>
<dbReference type="EMBL" id="JACXVP010000011">
    <property type="protein sequence ID" value="KAG5576213.1"/>
    <property type="molecule type" value="Genomic_DNA"/>
</dbReference>
<protein>
    <submittedName>
        <fullName evidence="2">Uncharacterized protein</fullName>
    </submittedName>
</protein>
<evidence type="ECO:0000313" key="3">
    <source>
        <dbReference type="Proteomes" id="UP000824120"/>
    </source>
</evidence>